<proteinExistence type="predicted"/>
<gene>
    <name evidence="2" type="ORF">GALL_294990</name>
</gene>
<dbReference type="InterPro" id="IPR002559">
    <property type="entry name" value="Transposase_11"/>
</dbReference>
<organism evidence="2">
    <name type="scientific">mine drainage metagenome</name>
    <dbReference type="NCBI Taxonomy" id="410659"/>
    <lineage>
        <taxon>unclassified sequences</taxon>
        <taxon>metagenomes</taxon>
        <taxon>ecological metagenomes</taxon>
    </lineage>
</organism>
<dbReference type="Pfam" id="PF01609">
    <property type="entry name" value="DDE_Tnp_1"/>
    <property type="match status" value="1"/>
</dbReference>
<accession>A0A1J5R9B3</accession>
<feature type="domain" description="Transposase IS4-like" evidence="1">
    <location>
        <begin position="26"/>
        <end position="117"/>
    </location>
</feature>
<dbReference type="GO" id="GO:0003677">
    <property type="term" value="F:DNA binding"/>
    <property type="evidence" value="ECO:0007669"/>
    <property type="project" value="InterPro"/>
</dbReference>
<protein>
    <recommendedName>
        <fullName evidence="1">Transposase IS4-like domain-containing protein</fullName>
    </recommendedName>
</protein>
<evidence type="ECO:0000313" key="2">
    <source>
        <dbReference type="EMBL" id="OIQ88631.1"/>
    </source>
</evidence>
<evidence type="ECO:0000259" key="1">
    <source>
        <dbReference type="Pfam" id="PF01609"/>
    </source>
</evidence>
<dbReference type="PANTHER" id="PTHR35604">
    <property type="entry name" value="TRANSPOSASE INSH FOR INSERTION SEQUENCE ELEMENT IS5A-RELATED"/>
    <property type="match status" value="1"/>
</dbReference>
<sequence length="126" mass="13956">MVAAILGRPVVGLGGLFLLVVFGVIYTGTPANAGDVTQAHQLVHGEETEVFADAGYQGVDKREDTQAIDTQWHVAMRPGKRCLLDKTDPKDAIVEQLEHIKARIRAKMEHPFRVYQRVPRITALLI</sequence>
<dbReference type="PANTHER" id="PTHR35604:SF2">
    <property type="entry name" value="TRANSPOSASE INSH FOR INSERTION SEQUENCE ELEMENT IS5A-RELATED"/>
    <property type="match status" value="1"/>
</dbReference>
<name>A0A1J5R9B3_9ZZZZ</name>
<dbReference type="EMBL" id="MLJW01000365">
    <property type="protein sequence ID" value="OIQ88631.1"/>
    <property type="molecule type" value="Genomic_DNA"/>
</dbReference>
<dbReference type="GO" id="GO:0004803">
    <property type="term" value="F:transposase activity"/>
    <property type="evidence" value="ECO:0007669"/>
    <property type="project" value="InterPro"/>
</dbReference>
<reference evidence="2" key="1">
    <citation type="submission" date="2016-10" db="EMBL/GenBank/DDBJ databases">
        <title>Sequence of Gallionella enrichment culture.</title>
        <authorList>
            <person name="Poehlein A."/>
            <person name="Muehling M."/>
            <person name="Daniel R."/>
        </authorList>
    </citation>
    <scope>NUCLEOTIDE SEQUENCE</scope>
</reference>
<dbReference type="AlphaFoldDB" id="A0A1J5R9B3"/>
<dbReference type="GO" id="GO:0006313">
    <property type="term" value="P:DNA transposition"/>
    <property type="evidence" value="ECO:0007669"/>
    <property type="project" value="InterPro"/>
</dbReference>
<comment type="caution">
    <text evidence="2">The sequence shown here is derived from an EMBL/GenBank/DDBJ whole genome shotgun (WGS) entry which is preliminary data.</text>
</comment>